<dbReference type="NCBIfam" id="NF033537">
    <property type="entry name" value="lasso_biosyn_B2"/>
    <property type="match status" value="1"/>
</dbReference>
<name>A0A841JNQ9_9BACT</name>
<dbReference type="AlphaFoldDB" id="A0A841JNQ9"/>
<dbReference type="InterPro" id="IPR032708">
    <property type="entry name" value="McjB_C"/>
</dbReference>
<gene>
    <name evidence="2" type="ORF">HNQ77_000946</name>
</gene>
<accession>A0A841JNQ9</accession>
<evidence type="ECO:0000313" key="2">
    <source>
        <dbReference type="EMBL" id="MBB6143002.1"/>
    </source>
</evidence>
<comment type="caution">
    <text evidence="2">The sequence shown here is derived from an EMBL/GenBank/DDBJ whole genome shotgun (WGS) entry which is preliminary data.</text>
</comment>
<feature type="domain" description="Microcin J25-processing protein McjB C-terminal" evidence="1">
    <location>
        <begin position="19"/>
        <end position="129"/>
    </location>
</feature>
<evidence type="ECO:0000259" key="1">
    <source>
        <dbReference type="Pfam" id="PF13471"/>
    </source>
</evidence>
<sequence length="132" mass="15321">MQLTKFTRVNLIVQSWLLLARIDLVMKFRTSETLRRIVRGYPVHTSRSSREVTIESLCHAIDIACVFYFKRVLCLQCSAATVILIRKHGFGCELVTGVQILPYEFHAWAETDGVVINDKPYMHEIYQTLERC</sequence>
<reference evidence="2 3" key="1">
    <citation type="submission" date="2020-08" db="EMBL/GenBank/DDBJ databases">
        <title>Genomic Encyclopedia of Type Strains, Phase IV (KMG-IV): sequencing the most valuable type-strain genomes for metagenomic binning, comparative biology and taxonomic classification.</title>
        <authorList>
            <person name="Goeker M."/>
        </authorList>
    </citation>
    <scope>NUCLEOTIDE SEQUENCE [LARGE SCALE GENOMIC DNA]</scope>
    <source>
        <strain evidence="2 3">DSM 103733</strain>
    </source>
</reference>
<organism evidence="2 3">
    <name type="scientific">Silvibacterium bohemicum</name>
    <dbReference type="NCBI Taxonomy" id="1577686"/>
    <lineage>
        <taxon>Bacteria</taxon>
        <taxon>Pseudomonadati</taxon>
        <taxon>Acidobacteriota</taxon>
        <taxon>Terriglobia</taxon>
        <taxon>Terriglobales</taxon>
        <taxon>Acidobacteriaceae</taxon>
        <taxon>Silvibacterium</taxon>
    </lineage>
</organism>
<dbReference type="InterPro" id="IPR053521">
    <property type="entry name" value="McjB-like"/>
</dbReference>
<dbReference type="Proteomes" id="UP000538666">
    <property type="component" value="Unassembled WGS sequence"/>
</dbReference>
<protein>
    <recommendedName>
        <fullName evidence="1">Microcin J25-processing protein McjB C-terminal domain-containing protein</fullName>
    </recommendedName>
</protein>
<dbReference type="Pfam" id="PF13471">
    <property type="entry name" value="Transglut_core3"/>
    <property type="match status" value="1"/>
</dbReference>
<dbReference type="OrthoDB" id="119963at2"/>
<keyword evidence="3" id="KW-1185">Reference proteome</keyword>
<dbReference type="RefSeq" id="WP_050061951.1">
    <property type="nucleotide sequence ID" value="NZ_JACHEK010000002.1"/>
</dbReference>
<evidence type="ECO:0000313" key="3">
    <source>
        <dbReference type="Proteomes" id="UP000538666"/>
    </source>
</evidence>
<dbReference type="EMBL" id="JACHEK010000002">
    <property type="protein sequence ID" value="MBB6143002.1"/>
    <property type="molecule type" value="Genomic_DNA"/>
</dbReference>
<proteinExistence type="predicted"/>